<dbReference type="GO" id="GO:0005524">
    <property type="term" value="F:ATP binding"/>
    <property type="evidence" value="ECO:0007669"/>
    <property type="project" value="UniProtKB-KW"/>
</dbReference>
<evidence type="ECO:0000256" key="5">
    <source>
        <dbReference type="ARBA" id="ARBA00022806"/>
    </source>
</evidence>
<evidence type="ECO:0000256" key="3">
    <source>
        <dbReference type="ARBA" id="ARBA00022741"/>
    </source>
</evidence>
<dbReference type="Pfam" id="PF02889">
    <property type="entry name" value="Sec63"/>
    <property type="match status" value="1"/>
</dbReference>
<evidence type="ECO:0000259" key="10">
    <source>
        <dbReference type="PROSITE" id="PS51192"/>
    </source>
</evidence>
<keyword evidence="3" id="KW-0547">Nucleotide-binding</keyword>
<gene>
    <name evidence="11" type="ORF">GOBAR_AA23274</name>
</gene>
<keyword evidence="2" id="KW-0747">Spliceosome</keyword>
<dbReference type="InterPro" id="IPR011545">
    <property type="entry name" value="DEAD/DEAH_box_helicase_dom"/>
</dbReference>
<dbReference type="OrthoDB" id="5575at2759"/>
<dbReference type="Gene3D" id="1.10.10.10">
    <property type="entry name" value="Winged helix-like DNA-binding domain superfamily/Winged helix DNA-binding domain"/>
    <property type="match status" value="1"/>
</dbReference>
<dbReference type="SUPFAM" id="SSF46785">
    <property type="entry name" value="Winged helix' DNA-binding domain"/>
    <property type="match status" value="1"/>
</dbReference>
<dbReference type="PROSITE" id="PS51192">
    <property type="entry name" value="HELICASE_ATP_BIND_1"/>
    <property type="match status" value="2"/>
</dbReference>
<dbReference type="InterPro" id="IPR014001">
    <property type="entry name" value="Helicase_ATP-bd"/>
</dbReference>
<dbReference type="Pfam" id="PF00270">
    <property type="entry name" value="DEAD"/>
    <property type="match status" value="2"/>
</dbReference>
<evidence type="ECO:0000256" key="7">
    <source>
        <dbReference type="ARBA" id="ARBA00023187"/>
    </source>
</evidence>
<feature type="region of interest" description="Disordered" evidence="9">
    <location>
        <begin position="157"/>
        <end position="178"/>
    </location>
</feature>
<dbReference type="CDD" id="cd18795">
    <property type="entry name" value="SF2_C_Ski2"/>
    <property type="match status" value="1"/>
</dbReference>
<keyword evidence="2" id="KW-0507">mRNA processing</keyword>
<dbReference type="Gene3D" id="3.40.50.300">
    <property type="entry name" value="P-loop containing nucleotide triphosphate hydrolases"/>
    <property type="match status" value="4"/>
</dbReference>
<evidence type="ECO:0000313" key="12">
    <source>
        <dbReference type="Proteomes" id="UP000239757"/>
    </source>
</evidence>
<dbReference type="Gene3D" id="2.60.40.150">
    <property type="entry name" value="C2 domain"/>
    <property type="match status" value="1"/>
</dbReference>
<reference evidence="11 12" key="1">
    <citation type="submission" date="2015-01" db="EMBL/GenBank/DDBJ databases">
        <title>Genome of allotetraploid Gossypium barbadense reveals genomic plasticity and fiber elongation in cotton evolution.</title>
        <authorList>
            <person name="Chen X."/>
            <person name="Liu X."/>
            <person name="Zhao B."/>
            <person name="Zheng H."/>
            <person name="Hu Y."/>
            <person name="Lu G."/>
            <person name="Yang C."/>
            <person name="Chen J."/>
            <person name="Shan C."/>
            <person name="Zhang L."/>
            <person name="Zhou Y."/>
            <person name="Wang L."/>
            <person name="Guo W."/>
            <person name="Bai Y."/>
            <person name="Ruan J."/>
            <person name="Shangguan X."/>
            <person name="Mao Y."/>
            <person name="Jiang J."/>
            <person name="Zhu Y."/>
            <person name="Lei J."/>
            <person name="Kang H."/>
            <person name="Chen S."/>
            <person name="He X."/>
            <person name="Wang R."/>
            <person name="Wang Y."/>
            <person name="Chen J."/>
            <person name="Wang L."/>
            <person name="Yu S."/>
            <person name="Wang B."/>
            <person name="Wei J."/>
            <person name="Song S."/>
            <person name="Lu X."/>
            <person name="Gao Z."/>
            <person name="Gu W."/>
            <person name="Deng X."/>
            <person name="Ma D."/>
            <person name="Wang S."/>
            <person name="Liang W."/>
            <person name="Fang L."/>
            <person name="Cai C."/>
            <person name="Zhu X."/>
            <person name="Zhou B."/>
            <person name="Zhang Y."/>
            <person name="Chen Z."/>
            <person name="Xu S."/>
            <person name="Zhu R."/>
            <person name="Wang S."/>
            <person name="Zhang T."/>
            <person name="Zhao G."/>
        </authorList>
    </citation>
    <scope>NUCLEOTIDE SEQUENCE [LARGE SCALE GENOMIC DNA]</scope>
    <source>
        <strain evidence="12">cv. Xinhai21</strain>
        <tissue evidence="11">Leaf</tissue>
    </source>
</reference>
<dbReference type="PANTHER" id="PTHR47961">
    <property type="entry name" value="DNA POLYMERASE THETA, PUTATIVE (AFU_ORTHOLOGUE AFUA_1G05260)-RELATED"/>
    <property type="match status" value="1"/>
</dbReference>
<feature type="compositionally biased region" description="Polar residues" evidence="9">
    <location>
        <begin position="323"/>
        <end position="342"/>
    </location>
</feature>
<evidence type="ECO:0000256" key="2">
    <source>
        <dbReference type="ARBA" id="ARBA00022728"/>
    </source>
</evidence>
<dbReference type="GO" id="GO:0016787">
    <property type="term" value="F:hydrolase activity"/>
    <property type="evidence" value="ECO:0007669"/>
    <property type="project" value="UniProtKB-KW"/>
</dbReference>
<feature type="domain" description="Helicase ATP-binding" evidence="10">
    <location>
        <begin position="1331"/>
        <end position="1470"/>
    </location>
</feature>
<dbReference type="Pfam" id="PF24557">
    <property type="entry name" value="DExH14_plug"/>
    <property type="match status" value="1"/>
</dbReference>
<proteinExistence type="predicted"/>
<dbReference type="InterPro" id="IPR036388">
    <property type="entry name" value="WH-like_DNA-bd_sf"/>
</dbReference>
<keyword evidence="7" id="KW-0508">mRNA splicing</keyword>
<dbReference type="GO" id="GO:0008380">
    <property type="term" value="P:RNA splicing"/>
    <property type="evidence" value="ECO:0007669"/>
    <property type="project" value="UniProtKB-KW"/>
</dbReference>
<dbReference type="Proteomes" id="UP000239757">
    <property type="component" value="Unassembled WGS sequence"/>
</dbReference>
<dbReference type="InterPro" id="IPR027417">
    <property type="entry name" value="P-loop_NTPase"/>
</dbReference>
<feature type="domain" description="Helicase ATP-binding" evidence="10">
    <location>
        <begin position="467"/>
        <end position="663"/>
    </location>
</feature>
<dbReference type="InterPro" id="IPR004179">
    <property type="entry name" value="Sec63-dom"/>
</dbReference>
<dbReference type="Gene3D" id="1.10.150.20">
    <property type="entry name" value="5' to 3' exonuclease, C-terminal subdomain"/>
    <property type="match status" value="1"/>
</dbReference>
<evidence type="ECO:0000313" key="11">
    <source>
        <dbReference type="EMBL" id="PPR97389.1"/>
    </source>
</evidence>
<evidence type="ECO:0000256" key="9">
    <source>
        <dbReference type="SAM" id="MobiDB-lite"/>
    </source>
</evidence>
<accession>A0A2P5X236</accession>
<dbReference type="FunFam" id="3.40.50.300:FF:000102">
    <property type="entry name" value="RNA helicase, activating signal cointegrator 1"/>
    <property type="match status" value="1"/>
</dbReference>
<dbReference type="PANTHER" id="PTHR47961:SF13">
    <property type="entry name" value="ACTIVATING SIGNAL COINTEGRATOR 1 COMPLEX SUBUNIT 3"/>
    <property type="match status" value="1"/>
</dbReference>
<dbReference type="SUPFAM" id="SSF52540">
    <property type="entry name" value="P-loop containing nucleoside triphosphate hydrolases"/>
    <property type="match status" value="4"/>
</dbReference>
<dbReference type="GO" id="GO:0003676">
    <property type="term" value="F:nucleic acid binding"/>
    <property type="evidence" value="ECO:0007669"/>
    <property type="project" value="InterPro"/>
</dbReference>
<keyword evidence="4" id="KW-0378">Hydrolase</keyword>
<dbReference type="FunFam" id="1.10.3380.10:FF:000001">
    <property type="entry name" value="U5 small nuclear ribonucleoprotein helicase"/>
    <property type="match status" value="1"/>
</dbReference>
<dbReference type="CDD" id="cd18020">
    <property type="entry name" value="DEXHc_ASCC3_1"/>
    <property type="match status" value="1"/>
</dbReference>
<dbReference type="EC" id="3.6.4.13" evidence="1"/>
<dbReference type="FunFam" id="2.60.40.150:FF:000004">
    <property type="entry name" value="RNA helicase, activating signal cointegrator 1"/>
    <property type="match status" value="1"/>
</dbReference>
<dbReference type="EMBL" id="KZ665872">
    <property type="protein sequence ID" value="PPR97389.1"/>
    <property type="molecule type" value="Genomic_DNA"/>
</dbReference>
<dbReference type="Pfam" id="PF23445">
    <property type="entry name" value="WHD_SNRNP200"/>
    <property type="match status" value="1"/>
</dbReference>
<dbReference type="SMART" id="SM00973">
    <property type="entry name" value="Sec63"/>
    <property type="match status" value="1"/>
</dbReference>
<organism evidence="11 12">
    <name type="scientific">Gossypium barbadense</name>
    <name type="common">Sea Island cotton</name>
    <name type="synonym">Hibiscus barbadensis</name>
    <dbReference type="NCBI Taxonomy" id="3634"/>
    <lineage>
        <taxon>Eukaryota</taxon>
        <taxon>Viridiplantae</taxon>
        <taxon>Streptophyta</taxon>
        <taxon>Embryophyta</taxon>
        <taxon>Tracheophyta</taxon>
        <taxon>Spermatophyta</taxon>
        <taxon>Magnoliopsida</taxon>
        <taxon>eudicotyledons</taxon>
        <taxon>Gunneridae</taxon>
        <taxon>Pentapetalae</taxon>
        <taxon>rosids</taxon>
        <taxon>malvids</taxon>
        <taxon>Malvales</taxon>
        <taxon>Malvaceae</taxon>
        <taxon>Malvoideae</taxon>
        <taxon>Gossypium</taxon>
    </lineage>
</organism>
<dbReference type="InterPro" id="IPR050474">
    <property type="entry name" value="Hel308_SKI2-like"/>
</dbReference>
<dbReference type="SUPFAM" id="SSF158702">
    <property type="entry name" value="Sec63 N-terminal domain-like"/>
    <property type="match status" value="1"/>
</dbReference>
<evidence type="ECO:0000256" key="6">
    <source>
        <dbReference type="ARBA" id="ARBA00022840"/>
    </source>
</evidence>
<dbReference type="FunFam" id="1.10.10.10:FF:000024">
    <property type="entry name" value="U5 small nuclear ribonucleoprotein helicase"/>
    <property type="match status" value="1"/>
</dbReference>
<dbReference type="Gene3D" id="1.10.3380.10">
    <property type="entry name" value="Sec63 N-terminal domain-like domain"/>
    <property type="match status" value="1"/>
</dbReference>
<dbReference type="InterPro" id="IPR035892">
    <property type="entry name" value="C2_domain_sf"/>
</dbReference>
<dbReference type="InterPro" id="IPR057842">
    <property type="entry name" value="WH_MER3"/>
</dbReference>
<feature type="compositionally biased region" description="Basic and acidic residues" evidence="9">
    <location>
        <begin position="343"/>
        <end position="363"/>
    </location>
</feature>
<name>A0A2P5X236_GOSBA</name>
<dbReference type="InterPro" id="IPR056379">
    <property type="entry name" value="DExH14_plug"/>
</dbReference>
<dbReference type="GO" id="GO:0003724">
    <property type="term" value="F:RNA helicase activity"/>
    <property type="evidence" value="ECO:0007669"/>
    <property type="project" value="UniProtKB-EC"/>
</dbReference>
<sequence>MLVQLPRLTNSLREPFDIDQAYLQRKIILETQKKSINSGNSLDESELARKIVHRWEEGFNIMLILLMGLTKAASVEVRQVYKQFIGAVVELIDGDVPSEEFREVVLTAYRLFSGSVEVDEVDKNINEKTVELQKVIGHGVSHANVRKVSSLAQKLSQSQPRDSGAILGSEKHVNGSGDDSEFGADLAFKAPARFLVDVSLEDVELLGEESIAPSSSFIEGWHDKNGPINYHGNTDSRNFNLSWLRDSCELIVRGSTSQLSRDDLAMAICRVLDSDKPGEEIAGDLLDLVGDSAFETVQDLLSHRKELVEAIHHGLSVLKSEKLTSSSQSRMPSYGTQVTVQTESEKQIDKLRRKEEKRNRRATEYGAENDMSAASFSSLLQASEKRSPFEDLSGSGQGSNSVAVTALPQGTVRKHFKGYEEVIIPPTPTAQMKPGEKLIEIKELDDFAQAAFRGYKSLNRIQSRIFQTVYHTNENILVCAPTGAGKTNIAMISILHEIGQHFKDGYLHKDEFKIVYVAPMKALAAEVTSTFSQRLSPLNMCVRELTGDMQLSKNELEETQMIVTTPEKWDVITRKSSDMSLSMLVKLLIIDEVHLLNDDRGPVIEALVARTLRQLKTCAGSRKVNQVHVESTQSMIRIVGLSATLPNYLEVAQFLRVNAETGLFFFDSSYRPVPLAQQYIGISEQNFVARNELLNEICYKKVELARKYEGLELFKNDAHPQFSLIKVRNGKKEVVKSRNKDLVQLFDFGVGVHHAGMLRSDRGLTERLFSDGILRVKLIQLSQVVDSLRQGHQAMVFVHSRKDTVKTAEKLTLAWGVNLPAHTVVIKGTQLYDPKAGGWRDLGMLDIFGRAGRPQFDKSGEGIIITSHDKLAYYLRLLTSQLPIESQFISSLKDNLNAEVALGTVTNVKEACAWLGYTYLFIRMRLNPLAYGIGWDEVVADPSLSLKQRALVTDAARALDKAKMMRFYEKSFYCTELGRIASHFYIQYSSVETYNEMLRRHMSDSEVIEMVAHSSEFENIVVREEEQNELEMLARTSCPLEVRGGPSNKHGKISILIQLYISRGSIDSFSLVSDAAYISASLARIMRALFEICLRRGWCEMTLFMLEYCKAVDRQIWPHQHPLRQFDKDLSLEILRKLEERGADLDRLQEMEEKDIGALIRYAPGGRLVKQYLGYFPWVQLSATVSPITRTVLKVDLLISSDFIWKDRFHGAAQRWWILVEDTENDHIYHSELFTLTKKMARAESQKLSFTVPIFEPHPPQYYIRAVSDSWLYAEAFYTISFQNLRLPEACTTHTELLDLKPLPVTSLGNSTYESLYSFSHFNPIQTQIFHVLYHTDNNVLLGAPTGSGKTISAELAMLHLFNTQPDMKVIYIAPLKAIVRERMHDWRKRLVSQLGKEMVEMTGDYTPDLMALLSADIIISTPEKWDGISRNWHSRSYVTKVGLMILDEIHLLGADRGPILEIYLCYGLA</sequence>
<dbReference type="SMART" id="SM00487">
    <property type="entry name" value="DEXDc"/>
    <property type="match status" value="2"/>
</dbReference>
<evidence type="ECO:0000256" key="8">
    <source>
        <dbReference type="ARBA" id="ARBA00047984"/>
    </source>
</evidence>
<feature type="region of interest" description="Disordered" evidence="9">
    <location>
        <begin position="321"/>
        <end position="368"/>
    </location>
</feature>
<evidence type="ECO:0000256" key="1">
    <source>
        <dbReference type="ARBA" id="ARBA00012552"/>
    </source>
</evidence>
<dbReference type="FunFam" id="1.10.150.20:FF:000004">
    <property type="entry name" value="U5 small nuclear ribonucleoprotein helicase"/>
    <property type="match status" value="1"/>
</dbReference>
<evidence type="ECO:0000256" key="4">
    <source>
        <dbReference type="ARBA" id="ARBA00022801"/>
    </source>
</evidence>
<dbReference type="InterPro" id="IPR036390">
    <property type="entry name" value="WH_DNA-bd_sf"/>
</dbReference>
<dbReference type="GO" id="GO:0005681">
    <property type="term" value="C:spliceosomal complex"/>
    <property type="evidence" value="ECO:0007669"/>
    <property type="project" value="UniProtKB-KW"/>
</dbReference>
<protein>
    <recommendedName>
        <fullName evidence="1">RNA helicase</fullName>
        <ecNumber evidence="1">3.6.4.13</ecNumber>
    </recommendedName>
</protein>
<keyword evidence="5" id="KW-0347">Helicase</keyword>
<keyword evidence="6" id="KW-0067">ATP-binding</keyword>
<comment type="catalytic activity">
    <reaction evidence="8">
        <text>ATP + H2O = ADP + phosphate + H(+)</text>
        <dbReference type="Rhea" id="RHEA:13065"/>
        <dbReference type="ChEBI" id="CHEBI:15377"/>
        <dbReference type="ChEBI" id="CHEBI:15378"/>
        <dbReference type="ChEBI" id="CHEBI:30616"/>
        <dbReference type="ChEBI" id="CHEBI:43474"/>
        <dbReference type="ChEBI" id="CHEBI:456216"/>
        <dbReference type="EC" id="3.6.4.13"/>
    </reaction>
</comment>